<reference evidence="1 2" key="1">
    <citation type="journal article" date="2018" name="G3 (Bethesda)">
        <title>Phylogenetic and Phylogenomic Definition of Rhizopus Species.</title>
        <authorList>
            <person name="Gryganskyi A.P."/>
            <person name="Golan J."/>
            <person name="Dolatabadi S."/>
            <person name="Mondo S."/>
            <person name="Robb S."/>
            <person name="Idnurm A."/>
            <person name="Muszewska A."/>
            <person name="Steczkiewicz K."/>
            <person name="Masonjones S."/>
            <person name="Liao H.L."/>
            <person name="Gajdeczka M.T."/>
            <person name="Anike F."/>
            <person name="Vuek A."/>
            <person name="Anishchenko I.M."/>
            <person name="Voigt K."/>
            <person name="de Hoog G.S."/>
            <person name="Smith M.E."/>
            <person name="Heitman J."/>
            <person name="Vilgalys R."/>
            <person name="Stajich J.E."/>
        </authorList>
    </citation>
    <scope>NUCLEOTIDE SEQUENCE [LARGE SCALE GENOMIC DNA]</scope>
    <source>
        <strain evidence="1 2">LSU 92-RS-03</strain>
    </source>
</reference>
<accession>A0A367KYG5</accession>
<name>A0A367KYG5_RHIST</name>
<dbReference type="AlphaFoldDB" id="A0A367KYG5"/>
<keyword evidence="2" id="KW-1185">Reference proteome</keyword>
<proteinExistence type="predicted"/>
<comment type="caution">
    <text evidence="1">The sequence shown here is derived from an EMBL/GenBank/DDBJ whole genome shotgun (WGS) entry which is preliminary data.</text>
</comment>
<dbReference type="Proteomes" id="UP000253551">
    <property type="component" value="Unassembled WGS sequence"/>
</dbReference>
<dbReference type="EMBL" id="PJQM01000010">
    <property type="protein sequence ID" value="RCI07259.1"/>
    <property type="molecule type" value="Genomic_DNA"/>
</dbReference>
<evidence type="ECO:0000313" key="2">
    <source>
        <dbReference type="Proteomes" id="UP000253551"/>
    </source>
</evidence>
<organism evidence="1 2">
    <name type="scientific">Rhizopus stolonifer</name>
    <name type="common">Rhizopus nigricans</name>
    <dbReference type="NCBI Taxonomy" id="4846"/>
    <lineage>
        <taxon>Eukaryota</taxon>
        <taxon>Fungi</taxon>
        <taxon>Fungi incertae sedis</taxon>
        <taxon>Mucoromycota</taxon>
        <taxon>Mucoromycotina</taxon>
        <taxon>Mucoromycetes</taxon>
        <taxon>Mucorales</taxon>
        <taxon>Mucorineae</taxon>
        <taxon>Rhizopodaceae</taxon>
        <taxon>Rhizopus</taxon>
    </lineage>
</organism>
<sequence>MIELKSDRIILQDGICVLREDILSALNRYLSLSQNIAFDSKASGLIYADKNNPIENTIEISSLFQENICSYQGLDFNFKSSLDKEQRYDWIDVYNIATQFLPEEADKIAPIDEHLWQSLDSTEILDDCNSSFIDFFNNLNS</sequence>
<protein>
    <submittedName>
        <fullName evidence="1">Uncharacterized protein</fullName>
    </submittedName>
</protein>
<evidence type="ECO:0000313" key="1">
    <source>
        <dbReference type="EMBL" id="RCI07259.1"/>
    </source>
</evidence>
<gene>
    <name evidence="1" type="ORF">CU098_013397</name>
</gene>